<evidence type="ECO:0000313" key="5">
    <source>
        <dbReference type="EMBL" id="MYD91769.1"/>
    </source>
</evidence>
<dbReference type="PANTHER" id="PTHR46648:SF1">
    <property type="entry name" value="ADENOSINE 5'-MONOPHOSPHORAMIDASE HNT1"/>
    <property type="match status" value="1"/>
</dbReference>
<reference evidence="5" key="1">
    <citation type="submission" date="2019-09" db="EMBL/GenBank/DDBJ databases">
        <title>Characterisation of the sponge microbiome using genome-centric metagenomics.</title>
        <authorList>
            <person name="Engelberts J.P."/>
            <person name="Robbins S.J."/>
            <person name="De Goeij J.M."/>
            <person name="Aranda M."/>
            <person name="Bell S.C."/>
            <person name="Webster N.S."/>
        </authorList>
    </citation>
    <scope>NUCLEOTIDE SEQUENCE</scope>
    <source>
        <strain evidence="5">SB0662_bin_9</strain>
    </source>
</reference>
<dbReference type="PRINTS" id="PR00332">
    <property type="entry name" value="HISTRIAD"/>
</dbReference>
<comment type="caution">
    <text evidence="5">The sequence shown here is derived from an EMBL/GenBank/DDBJ whole genome shotgun (WGS) entry which is preliminary data.</text>
</comment>
<feature type="short sequence motif" description="Histidine triad motif" evidence="2 3">
    <location>
        <begin position="98"/>
        <end position="102"/>
    </location>
</feature>
<gene>
    <name evidence="5" type="ORF">F4Y08_15790</name>
</gene>
<evidence type="ECO:0000256" key="3">
    <source>
        <dbReference type="PROSITE-ProRule" id="PRU00464"/>
    </source>
</evidence>
<dbReference type="Pfam" id="PF01230">
    <property type="entry name" value="HIT"/>
    <property type="match status" value="1"/>
</dbReference>
<organism evidence="5">
    <name type="scientific">Caldilineaceae bacterium SB0662_bin_9</name>
    <dbReference type="NCBI Taxonomy" id="2605258"/>
    <lineage>
        <taxon>Bacteria</taxon>
        <taxon>Bacillati</taxon>
        <taxon>Chloroflexota</taxon>
        <taxon>Caldilineae</taxon>
        <taxon>Caldilineales</taxon>
        <taxon>Caldilineaceae</taxon>
    </lineage>
</organism>
<dbReference type="AlphaFoldDB" id="A0A6B1DVP7"/>
<feature type="active site" description="Tele-AMP-histidine intermediate" evidence="1">
    <location>
        <position position="100"/>
    </location>
</feature>
<evidence type="ECO:0000259" key="4">
    <source>
        <dbReference type="PROSITE" id="PS51084"/>
    </source>
</evidence>
<evidence type="ECO:0000256" key="2">
    <source>
        <dbReference type="PIRSR" id="PIRSR601310-3"/>
    </source>
</evidence>
<dbReference type="GO" id="GO:0009117">
    <property type="term" value="P:nucleotide metabolic process"/>
    <property type="evidence" value="ECO:0007669"/>
    <property type="project" value="TreeGrafter"/>
</dbReference>
<sequence length="139" mass="15547">MNGNCTFCDIANGTRSASVVYADELTMAFIDIRQFHSGHTLVIPRRHVGDIRHLDETTGAAVMATLIRVTRAVDATFPNDGMSLWHSIGPAAFQEVPHVHFHIHPRKTADGFLRVYPHTPPTADELTRDEFAARIRLFL</sequence>
<protein>
    <submittedName>
        <fullName evidence="5">HIT domain-containing protein</fullName>
    </submittedName>
</protein>
<dbReference type="SUPFAM" id="SSF54197">
    <property type="entry name" value="HIT-like"/>
    <property type="match status" value="1"/>
</dbReference>
<feature type="domain" description="HIT" evidence="4">
    <location>
        <begin position="6"/>
        <end position="113"/>
    </location>
</feature>
<dbReference type="Gene3D" id="3.30.428.10">
    <property type="entry name" value="HIT-like"/>
    <property type="match status" value="1"/>
</dbReference>
<dbReference type="InterPro" id="IPR036265">
    <property type="entry name" value="HIT-like_sf"/>
</dbReference>
<dbReference type="PANTHER" id="PTHR46648">
    <property type="entry name" value="HIT FAMILY PROTEIN 1"/>
    <property type="match status" value="1"/>
</dbReference>
<proteinExistence type="predicted"/>
<dbReference type="InterPro" id="IPR011146">
    <property type="entry name" value="HIT-like"/>
</dbReference>
<dbReference type="InterPro" id="IPR001310">
    <property type="entry name" value="Histidine_triad_HIT"/>
</dbReference>
<dbReference type="PROSITE" id="PS51084">
    <property type="entry name" value="HIT_2"/>
    <property type="match status" value="1"/>
</dbReference>
<dbReference type="GO" id="GO:0003824">
    <property type="term" value="F:catalytic activity"/>
    <property type="evidence" value="ECO:0007669"/>
    <property type="project" value="InterPro"/>
</dbReference>
<name>A0A6B1DVP7_9CHLR</name>
<dbReference type="EMBL" id="VXPY01000113">
    <property type="protein sequence ID" value="MYD91769.1"/>
    <property type="molecule type" value="Genomic_DNA"/>
</dbReference>
<evidence type="ECO:0000256" key="1">
    <source>
        <dbReference type="PIRSR" id="PIRSR601310-1"/>
    </source>
</evidence>
<accession>A0A6B1DVP7</accession>